<proteinExistence type="predicted"/>
<organism evidence="2">
    <name type="scientific">marine sediment metagenome</name>
    <dbReference type="NCBI Taxonomy" id="412755"/>
    <lineage>
        <taxon>unclassified sequences</taxon>
        <taxon>metagenomes</taxon>
        <taxon>ecological metagenomes</taxon>
    </lineage>
</organism>
<dbReference type="EMBL" id="LAZR01000084">
    <property type="protein sequence ID" value="KKN93674.1"/>
    <property type="molecule type" value="Genomic_DNA"/>
</dbReference>
<evidence type="ECO:0000256" key="1">
    <source>
        <dbReference type="SAM" id="Phobius"/>
    </source>
</evidence>
<comment type="caution">
    <text evidence="2">The sequence shown here is derived from an EMBL/GenBank/DDBJ whole genome shotgun (WGS) entry which is preliminary data.</text>
</comment>
<feature type="transmembrane region" description="Helical" evidence="1">
    <location>
        <begin position="12"/>
        <end position="37"/>
    </location>
</feature>
<keyword evidence="1" id="KW-0472">Membrane</keyword>
<accession>A0A0F9UPV4</accession>
<name>A0A0F9UPV4_9ZZZZ</name>
<sequence length="39" mass="4372">MSDLENWLIDQNIFVITIIVLGFVLGLVSFMVFLIGLMG</sequence>
<dbReference type="AlphaFoldDB" id="A0A0F9UPV4"/>
<reference evidence="2" key="1">
    <citation type="journal article" date="2015" name="Nature">
        <title>Complex archaea that bridge the gap between prokaryotes and eukaryotes.</title>
        <authorList>
            <person name="Spang A."/>
            <person name="Saw J.H."/>
            <person name="Jorgensen S.L."/>
            <person name="Zaremba-Niedzwiedzka K."/>
            <person name="Martijn J."/>
            <person name="Lind A.E."/>
            <person name="van Eijk R."/>
            <person name="Schleper C."/>
            <person name="Guy L."/>
            <person name="Ettema T.J."/>
        </authorList>
    </citation>
    <scope>NUCLEOTIDE SEQUENCE</scope>
</reference>
<protein>
    <submittedName>
        <fullName evidence="2">Uncharacterized protein</fullName>
    </submittedName>
</protein>
<keyword evidence="1" id="KW-0812">Transmembrane</keyword>
<gene>
    <name evidence="2" type="ORF">LCGC14_0195070</name>
</gene>
<evidence type="ECO:0000313" key="2">
    <source>
        <dbReference type="EMBL" id="KKN93674.1"/>
    </source>
</evidence>
<keyword evidence="1" id="KW-1133">Transmembrane helix</keyword>